<feature type="region of interest" description="Disordered" evidence="1">
    <location>
        <begin position="247"/>
        <end position="314"/>
    </location>
</feature>
<reference evidence="2" key="1">
    <citation type="journal article" date="2020" name="Stud. Mycol.">
        <title>101 Dothideomycetes genomes: a test case for predicting lifestyles and emergence of pathogens.</title>
        <authorList>
            <person name="Haridas S."/>
            <person name="Albert R."/>
            <person name="Binder M."/>
            <person name="Bloem J."/>
            <person name="Labutti K."/>
            <person name="Salamov A."/>
            <person name="Andreopoulos B."/>
            <person name="Baker S."/>
            <person name="Barry K."/>
            <person name="Bills G."/>
            <person name="Bluhm B."/>
            <person name="Cannon C."/>
            <person name="Castanera R."/>
            <person name="Culley D."/>
            <person name="Daum C."/>
            <person name="Ezra D."/>
            <person name="Gonzalez J."/>
            <person name="Henrissat B."/>
            <person name="Kuo A."/>
            <person name="Liang C."/>
            <person name="Lipzen A."/>
            <person name="Lutzoni F."/>
            <person name="Magnuson J."/>
            <person name="Mondo S."/>
            <person name="Nolan M."/>
            <person name="Ohm R."/>
            <person name="Pangilinan J."/>
            <person name="Park H.-J."/>
            <person name="Ramirez L."/>
            <person name="Alfaro M."/>
            <person name="Sun H."/>
            <person name="Tritt A."/>
            <person name="Yoshinaga Y."/>
            <person name="Zwiers L.-H."/>
            <person name="Turgeon B."/>
            <person name="Goodwin S."/>
            <person name="Spatafora J."/>
            <person name="Crous P."/>
            <person name="Grigoriev I."/>
        </authorList>
    </citation>
    <scope>NUCLEOTIDE SEQUENCE</scope>
    <source>
        <strain evidence="2">SCOH1-5</strain>
    </source>
</reference>
<name>A0A6A6F4Q4_9PEZI</name>
<dbReference type="OrthoDB" id="2139939at2759"/>
<feature type="compositionally biased region" description="Basic and acidic residues" evidence="1">
    <location>
        <begin position="293"/>
        <end position="314"/>
    </location>
</feature>
<sequence length="351" mass="41203">MPHHASACTSPPAHRPPTRHSRPRMCRHSKIHDFLRREARRPRSPSPYRATRRPRPRPRSTGSRIEPVKLPFKAQPLHKHDLKQHEGLFARYLDVQKQIDMEDLSETEVRGRWKSFLGKWNRGDLAEGWYDPEAKWRAEDRWKNRPPRDERDSRDLMTRQDASIATSQPPVEHNQEDDHEDTDDDGYGPAPPSKESRTVGASIPSLQDLQHREELISEARHNSRIELQHSRNLDRNLQKDRLQEIVPRADPGSRERRLEKKADKTSTLHAFRAAKDGGDVEVNDQEMMGGGEDEFKRELKMREKKKSEREVRKEEALRARMAEREERMRGVRAKEEKTMDMLRSLAKERFG</sequence>
<dbReference type="InterPro" id="IPR044688">
    <property type="entry name" value="SCI-1-like"/>
</dbReference>
<dbReference type="PANTHER" id="PTHR34117:SF1">
    <property type="entry name" value="STYLE CELL-CYCLE INHIBITOR 1"/>
    <property type="match status" value="1"/>
</dbReference>
<organism evidence="2 3">
    <name type="scientific">Cercospora zeae-maydis SCOH1-5</name>
    <dbReference type="NCBI Taxonomy" id="717836"/>
    <lineage>
        <taxon>Eukaryota</taxon>
        <taxon>Fungi</taxon>
        <taxon>Dikarya</taxon>
        <taxon>Ascomycota</taxon>
        <taxon>Pezizomycotina</taxon>
        <taxon>Dothideomycetes</taxon>
        <taxon>Dothideomycetidae</taxon>
        <taxon>Mycosphaerellales</taxon>
        <taxon>Mycosphaerellaceae</taxon>
        <taxon>Cercospora</taxon>
    </lineage>
</organism>
<keyword evidence="3" id="KW-1185">Reference proteome</keyword>
<dbReference type="Proteomes" id="UP000799539">
    <property type="component" value="Unassembled WGS sequence"/>
</dbReference>
<proteinExistence type="predicted"/>
<evidence type="ECO:0000256" key="1">
    <source>
        <dbReference type="SAM" id="MobiDB-lite"/>
    </source>
</evidence>
<dbReference type="PANTHER" id="PTHR34117">
    <property type="entry name" value="STYLE CELL-CYCLE INHIBITOR 1"/>
    <property type="match status" value="1"/>
</dbReference>
<gene>
    <name evidence="2" type="ORF">CERZMDRAFT_46969</name>
</gene>
<accession>A0A6A6F4Q4</accession>
<evidence type="ECO:0000313" key="3">
    <source>
        <dbReference type="Proteomes" id="UP000799539"/>
    </source>
</evidence>
<feature type="compositionally biased region" description="Acidic residues" evidence="1">
    <location>
        <begin position="175"/>
        <end position="186"/>
    </location>
</feature>
<protein>
    <submittedName>
        <fullName evidence="2">Uncharacterized protein</fullName>
    </submittedName>
</protein>
<feature type="compositionally biased region" description="Basic residues" evidence="1">
    <location>
        <begin position="16"/>
        <end position="30"/>
    </location>
</feature>
<feature type="compositionally biased region" description="Basic and acidic residues" evidence="1">
    <location>
        <begin position="251"/>
        <end position="266"/>
    </location>
</feature>
<dbReference type="AlphaFoldDB" id="A0A6A6F4Q4"/>
<feature type="region of interest" description="Disordered" evidence="1">
    <location>
        <begin position="161"/>
        <end position="206"/>
    </location>
</feature>
<dbReference type="EMBL" id="ML992686">
    <property type="protein sequence ID" value="KAF2209438.1"/>
    <property type="molecule type" value="Genomic_DNA"/>
</dbReference>
<evidence type="ECO:0000313" key="2">
    <source>
        <dbReference type="EMBL" id="KAF2209438.1"/>
    </source>
</evidence>
<feature type="region of interest" description="Disordered" evidence="1">
    <location>
        <begin position="1"/>
        <end position="73"/>
    </location>
</feature>